<reference evidence="2" key="1">
    <citation type="submission" date="2022-06" db="EMBL/GenBank/DDBJ databases">
        <title>Complete genome sequences of two strains of the flax pathogen Septoria linicola.</title>
        <authorList>
            <person name="Lapalu N."/>
            <person name="Simon A."/>
            <person name="Demenou B."/>
            <person name="Paumier D."/>
            <person name="Guillot M.-P."/>
            <person name="Gout L."/>
            <person name="Valade R."/>
        </authorList>
    </citation>
    <scope>NUCLEOTIDE SEQUENCE</scope>
    <source>
        <strain evidence="2">SE15195</strain>
    </source>
</reference>
<dbReference type="AlphaFoldDB" id="A0A9Q9AUN7"/>
<evidence type="ECO:0000313" key="3">
    <source>
        <dbReference type="Proteomes" id="UP001056384"/>
    </source>
</evidence>
<feature type="compositionally biased region" description="Basic and acidic residues" evidence="1">
    <location>
        <begin position="30"/>
        <end position="43"/>
    </location>
</feature>
<keyword evidence="3" id="KW-1185">Reference proteome</keyword>
<accession>A0A9Q9AUN7</accession>
<organism evidence="2 3">
    <name type="scientific">Septoria linicola</name>
    <dbReference type="NCBI Taxonomy" id="215465"/>
    <lineage>
        <taxon>Eukaryota</taxon>
        <taxon>Fungi</taxon>
        <taxon>Dikarya</taxon>
        <taxon>Ascomycota</taxon>
        <taxon>Pezizomycotina</taxon>
        <taxon>Dothideomycetes</taxon>
        <taxon>Dothideomycetidae</taxon>
        <taxon>Mycosphaerellales</taxon>
        <taxon>Mycosphaerellaceae</taxon>
        <taxon>Septoria</taxon>
    </lineage>
</organism>
<name>A0A9Q9AUN7_9PEZI</name>
<dbReference type="Proteomes" id="UP001056384">
    <property type="component" value="Chromosome 4"/>
</dbReference>
<feature type="region of interest" description="Disordered" evidence="1">
    <location>
        <begin position="1"/>
        <end position="49"/>
    </location>
</feature>
<evidence type="ECO:0000313" key="2">
    <source>
        <dbReference type="EMBL" id="USW52453.1"/>
    </source>
</evidence>
<dbReference type="EMBL" id="CP099421">
    <property type="protein sequence ID" value="USW52453.1"/>
    <property type="molecule type" value="Genomic_DNA"/>
</dbReference>
<protein>
    <submittedName>
        <fullName evidence="2">Uncharacterized protein</fullName>
    </submittedName>
</protein>
<sequence length="168" mass="18836">MPPKKRKSSALDETAYSSSYPQTRVKKVKKADCAAKKAPEKKAPQGPRNPQALLFQAQQNLDSAIAARRDASRYVNEITQNRCNVLRDLDWTRAVKRLDSKEAKEVEVKLLEVDREVAAADLWLRDAKAAEEKCGPVLNQLWEEVEVLRKAQGKGGQEAESKVGGSWY</sequence>
<gene>
    <name evidence="2" type="ORF">Slin15195_G057720</name>
</gene>
<proteinExistence type="predicted"/>
<evidence type="ECO:0000256" key="1">
    <source>
        <dbReference type="SAM" id="MobiDB-lite"/>
    </source>
</evidence>